<dbReference type="PROSITE" id="PS51257">
    <property type="entry name" value="PROKAR_LIPOPROTEIN"/>
    <property type="match status" value="1"/>
</dbReference>
<dbReference type="KEGG" id="nbe:Back2_07220"/>
<gene>
    <name evidence="2" type="ORF">Back2_07220</name>
</gene>
<feature type="signal peptide" evidence="1">
    <location>
        <begin position="1"/>
        <end position="23"/>
    </location>
</feature>
<reference evidence="2 3" key="1">
    <citation type="submission" date="2018-11" db="EMBL/GenBank/DDBJ databases">
        <title>Complete genome sequence of Nocardioides baekrokdamisoli strain KCTC 39748.</title>
        <authorList>
            <person name="Kang S.W."/>
            <person name="Lee K.C."/>
            <person name="Kim K.K."/>
            <person name="Kim J.S."/>
            <person name="Kim D.S."/>
            <person name="Ko S.H."/>
            <person name="Yang S.H."/>
            <person name="Shin Y.K."/>
            <person name="Lee J.S."/>
        </authorList>
    </citation>
    <scope>NUCLEOTIDE SEQUENCE [LARGE SCALE GENOMIC DNA]</scope>
    <source>
        <strain evidence="2 3">KCTC 39748</strain>
    </source>
</reference>
<feature type="chain" id="PRO_5038625311" description="Lipoprotein" evidence="1">
    <location>
        <begin position="24"/>
        <end position="102"/>
    </location>
</feature>
<accession>A0A3G9IK44</accession>
<proteinExistence type="predicted"/>
<sequence>MTRTRFAFLGVLLVLATSLSACGRESDADHARHGCQTAALHAFKLGNDARFSELKVTSVDHSAVRSPFDWLVTGYVNDKEFTGYAQRMTDGHWTCTVERIAG</sequence>
<evidence type="ECO:0000313" key="3">
    <source>
        <dbReference type="Proteomes" id="UP000271573"/>
    </source>
</evidence>
<dbReference type="EMBL" id="AP019307">
    <property type="protein sequence ID" value="BBH16435.1"/>
    <property type="molecule type" value="Genomic_DNA"/>
</dbReference>
<protein>
    <recommendedName>
        <fullName evidence="4">Lipoprotein</fullName>
    </recommendedName>
</protein>
<dbReference type="Proteomes" id="UP000271573">
    <property type="component" value="Chromosome"/>
</dbReference>
<evidence type="ECO:0008006" key="4">
    <source>
        <dbReference type="Google" id="ProtNLM"/>
    </source>
</evidence>
<evidence type="ECO:0000313" key="2">
    <source>
        <dbReference type="EMBL" id="BBH16435.1"/>
    </source>
</evidence>
<organism evidence="2 3">
    <name type="scientific">Nocardioides baekrokdamisoli</name>
    <dbReference type="NCBI Taxonomy" id="1804624"/>
    <lineage>
        <taxon>Bacteria</taxon>
        <taxon>Bacillati</taxon>
        <taxon>Actinomycetota</taxon>
        <taxon>Actinomycetes</taxon>
        <taxon>Propionibacteriales</taxon>
        <taxon>Nocardioidaceae</taxon>
        <taxon>Nocardioides</taxon>
    </lineage>
</organism>
<name>A0A3G9IK44_9ACTN</name>
<keyword evidence="1" id="KW-0732">Signal</keyword>
<dbReference type="AlphaFoldDB" id="A0A3G9IK44"/>
<keyword evidence="3" id="KW-1185">Reference proteome</keyword>
<evidence type="ECO:0000256" key="1">
    <source>
        <dbReference type="SAM" id="SignalP"/>
    </source>
</evidence>